<keyword evidence="2" id="KW-0732">Signal</keyword>
<name>A0ABT6P9M7_9BACT</name>
<feature type="region of interest" description="Disordered" evidence="1">
    <location>
        <begin position="26"/>
        <end position="47"/>
    </location>
</feature>
<evidence type="ECO:0000256" key="1">
    <source>
        <dbReference type="SAM" id="MobiDB-lite"/>
    </source>
</evidence>
<gene>
    <name evidence="3" type="ORF">QHF89_47950</name>
</gene>
<dbReference type="Proteomes" id="UP001160301">
    <property type="component" value="Unassembled WGS sequence"/>
</dbReference>
<feature type="chain" id="PRO_5046743884" description="Lipoprotein" evidence="2">
    <location>
        <begin position="21"/>
        <end position="264"/>
    </location>
</feature>
<evidence type="ECO:0000313" key="4">
    <source>
        <dbReference type="Proteomes" id="UP001160301"/>
    </source>
</evidence>
<evidence type="ECO:0000256" key="2">
    <source>
        <dbReference type="SAM" id="SignalP"/>
    </source>
</evidence>
<feature type="signal peptide" evidence="2">
    <location>
        <begin position="1"/>
        <end position="20"/>
    </location>
</feature>
<dbReference type="RefSeq" id="WP_136971399.1">
    <property type="nucleotide sequence ID" value="NZ_JARZHI010000119.1"/>
</dbReference>
<evidence type="ECO:0008006" key="5">
    <source>
        <dbReference type="Google" id="ProtNLM"/>
    </source>
</evidence>
<accession>A0ABT6P9M7</accession>
<dbReference type="PROSITE" id="PS51257">
    <property type="entry name" value="PROKAR_LIPOPROTEIN"/>
    <property type="match status" value="1"/>
</dbReference>
<proteinExistence type="predicted"/>
<comment type="caution">
    <text evidence="3">The sequence shown here is derived from an EMBL/GenBank/DDBJ whole genome shotgun (WGS) entry which is preliminary data.</text>
</comment>
<reference evidence="3 4" key="1">
    <citation type="submission" date="2023-04" db="EMBL/GenBank/DDBJ databases">
        <title>The genome sequence of Polyangium sorediatum DSM14670.</title>
        <authorList>
            <person name="Zhang X."/>
        </authorList>
    </citation>
    <scope>NUCLEOTIDE SEQUENCE [LARGE SCALE GENOMIC DNA]</scope>
    <source>
        <strain evidence="3 4">DSM 14670</strain>
    </source>
</reference>
<keyword evidence="4" id="KW-1185">Reference proteome</keyword>
<evidence type="ECO:0000313" key="3">
    <source>
        <dbReference type="EMBL" id="MDI1437335.1"/>
    </source>
</evidence>
<protein>
    <recommendedName>
        <fullName evidence="5">Lipoprotein</fullName>
    </recommendedName>
</protein>
<dbReference type="EMBL" id="JARZHI010000119">
    <property type="protein sequence ID" value="MDI1437335.1"/>
    <property type="molecule type" value="Genomic_DNA"/>
</dbReference>
<organism evidence="3 4">
    <name type="scientific">Polyangium sorediatum</name>
    <dbReference type="NCBI Taxonomy" id="889274"/>
    <lineage>
        <taxon>Bacteria</taxon>
        <taxon>Pseudomonadati</taxon>
        <taxon>Myxococcota</taxon>
        <taxon>Polyangia</taxon>
        <taxon>Polyangiales</taxon>
        <taxon>Polyangiaceae</taxon>
        <taxon>Polyangium</taxon>
    </lineage>
</organism>
<sequence>MPSTRSHAHRALPFLGVALAACNPGGSSSAPAPAGSTSAAAAPAPTAAPGEKLAIRRVFKAGAVYSVETKEATSKRTQLMTAEFEVKEATCKSCTSSPEDPGFSGLLRLIEYGDAGEPRKSPNVIYAVEGVPRRKDWTAKVTAPNPEMAMWERSRSLHALMGDICPLTKDFPDLAPGQREETTYNGMKLVYALEKIEREGDKAFAVLTHEWTPLPDKKADHGETWRARISLEDGFTGTCHHEFVAYYKDPPETTTFDVTVKRTR</sequence>